<evidence type="ECO:0000313" key="7">
    <source>
        <dbReference type="EMBL" id="ANH80568.1"/>
    </source>
</evidence>
<dbReference type="FunFam" id="1.10.340.30:FF:000004">
    <property type="entry name" value="DNA-3-methyladenine glycosylase II"/>
    <property type="match status" value="1"/>
</dbReference>
<keyword evidence="4" id="KW-0227">DNA damage</keyword>
<evidence type="ECO:0000256" key="1">
    <source>
        <dbReference type="ARBA" id="ARBA00000086"/>
    </source>
</evidence>
<dbReference type="GO" id="GO:0032993">
    <property type="term" value="C:protein-DNA complex"/>
    <property type="evidence" value="ECO:0007669"/>
    <property type="project" value="TreeGrafter"/>
</dbReference>
<dbReference type="PANTHER" id="PTHR43003:SF5">
    <property type="entry name" value="DNA-3-METHYLADENINE GLYCOSYLASE"/>
    <property type="match status" value="1"/>
</dbReference>
<protein>
    <recommendedName>
        <fullName evidence="3">DNA-3-methyladenine glycosylase II</fullName>
        <ecNumber evidence="3">3.2.2.21</ecNumber>
    </recommendedName>
</protein>
<dbReference type="CDD" id="cd00056">
    <property type="entry name" value="ENDO3c"/>
    <property type="match status" value="1"/>
</dbReference>
<comment type="similarity">
    <text evidence="2">Belongs to the alkylbase DNA glycosidase AlkA family.</text>
</comment>
<sequence length="201" mass="23238">MHYKKHLSKDKVLKRLIREHGIYTLQLQQNILLRLCTSILGQQLSTKVAAVLRERFLQLFKGQKPTARKILAIPHETLRSIGLSNAKAQYIKNVCQFFLDNKLTDSKLHQLTDEAFIELITQIKGVGKWTAEMLLMFSLGREDIFSIGDLGLQRAISQLYAITFTSKKEYEARIIAVTEQWKPYRTYACLYLWSHLDAVPV</sequence>
<dbReference type="GO" id="GO:0006285">
    <property type="term" value="P:base-excision repair, AP site formation"/>
    <property type="evidence" value="ECO:0007669"/>
    <property type="project" value="TreeGrafter"/>
</dbReference>
<dbReference type="GO" id="GO:0008725">
    <property type="term" value="F:DNA-3-methyladenine glycosylase activity"/>
    <property type="evidence" value="ECO:0007669"/>
    <property type="project" value="TreeGrafter"/>
</dbReference>
<dbReference type="Gene3D" id="1.10.340.30">
    <property type="entry name" value="Hypothetical protein, domain 2"/>
    <property type="match status" value="1"/>
</dbReference>
<dbReference type="KEGG" id="nia:A8C56_05815"/>
<dbReference type="InterPro" id="IPR003265">
    <property type="entry name" value="HhH-GPD_domain"/>
</dbReference>
<dbReference type="AlphaFoldDB" id="A0A1A9HYT6"/>
<dbReference type="STRING" id="1176587.A8C56_05815"/>
<dbReference type="RefSeq" id="WP_067753259.1">
    <property type="nucleotide sequence ID" value="NZ_CP015772.1"/>
</dbReference>
<evidence type="ECO:0000259" key="6">
    <source>
        <dbReference type="SMART" id="SM00478"/>
    </source>
</evidence>
<dbReference type="PANTHER" id="PTHR43003">
    <property type="entry name" value="DNA-3-METHYLADENINE GLYCOSYLASE"/>
    <property type="match status" value="1"/>
</dbReference>
<dbReference type="InterPro" id="IPR051912">
    <property type="entry name" value="Alkylbase_DNA_Glycosylase/TA"/>
</dbReference>
<keyword evidence="8" id="KW-1185">Reference proteome</keyword>
<dbReference type="SUPFAM" id="SSF48150">
    <property type="entry name" value="DNA-glycosylase"/>
    <property type="match status" value="1"/>
</dbReference>
<evidence type="ECO:0000256" key="4">
    <source>
        <dbReference type="ARBA" id="ARBA00022763"/>
    </source>
</evidence>
<dbReference type="GO" id="GO:0032131">
    <property type="term" value="F:alkylated DNA binding"/>
    <property type="evidence" value="ECO:0007669"/>
    <property type="project" value="TreeGrafter"/>
</dbReference>
<keyword evidence="5" id="KW-0234">DNA repair</keyword>
<dbReference type="GO" id="GO:0043916">
    <property type="term" value="F:DNA-7-methylguanine glycosylase activity"/>
    <property type="evidence" value="ECO:0007669"/>
    <property type="project" value="TreeGrafter"/>
</dbReference>
<proteinExistence type="inferred from homology"/>
<dbReference type="EMBL" id="CP015772">
    <property type="protein sequence ID" value="ANH80568.1"/>
    <property type="molecule type" value="Genomic_DNA"/>
</dbReference>
<dbReference type="Gene3D" id="1.10.1670.40">
    <property type="match status" value="1"/>
</dbReference>
<reference evidence="7 8" key="1">
    <citation type="submission" date="2016-05" db="EMBL/GenBank/DDBJ databases">
        <title>Niabella ginsenosidivorans BS26 whole genome sequencing.</title>
        <authorList>
            <person name="Im W.T."/>
            <person name="Siddiqi M.Z."/>
        </authorList>
    </citation>
    <scope>NUCLEOTIDE SEQUENCE [LARGE SCALE GENOMIC DNA]</scope>
    <source>
        <strain evidence="7 8">BS26</strain>
    </source>
</reference>
<dbReference type="Proteomes" id="UP000077667">
    <property type="component" value="Chromosome"/>
</dbReference>
<gene>
    <name evidence="7" type="ORF">A8C56_05815</name>
</gene>
<dbReference type="InterPro" id="IPR011257">
    <property type="entry name" value="DNA_glycosylase"/>
</dbReference>
<dbReference type="GO" id="GO:0006307">
    <property type="term" value="P:DNA alkylation repair"/>
    <property type="evidence" value="ECO:0007669"/>
    <property type="project" value="TreeGrafter"/>
</dbReference>
<feature type="domain" description="HhH-GPD" evidence="6">
    <location>
        <begin position="40"/>
        <end position="197"/>
    </location>
</feature>
<dbReference type="EC" id="3.2.2.21" evidence="3"/>
<organism evidence="7 8">
    <name type="scientific">Niabella ginsenosidivorans</name>
    <dbReference type="NCBI Taxonomy" id="1176587"/>
    <lineage>
        <taxon>Bacteria</taxon>
        <taxon>Pseudomonadati</taxon>
        <taxon>Bacteroidota</taxon>
        <taxon>Chitinophagia</taxon>
        <taxon>Chitinophagales</taxon>
        <taxon>Chitinophagaceae</taxon>
        <taxon>Niabella</taxon>
    </lineage>
</organism>
<evidence type="ECO:0000256" key="3">
    <source>
        <dbReference type="ARBA" id="ARBA00012000"/>
    </source>
</evidence>
<evidence type="ECO:0000313" key="8">
    <source>
        <dbReference type="Proteomes" id="UP000077667"/>
    </source>
</evidence>
<dbReference type="SMART" id="SM00478">
    <property type="entry name" value="ENDO3c"/>
    <property type="match status" value="1"/>
</dbReference>
<evidence type="ECO:0000256" key="5">
    <source>
        <dbReference type="ARBA" id="ARBA00023204"/>
    </source>
</evidence>
<accession>A0A1A9HYT6</accession>
<evidence type="ECO:0000256" key="2">
    <source>
        <dbReference type="ARBA" id="ARBA00010817"/>
    </source>
</evidence>
<dbReference type="OrthoDB" id="9785929at2"/>
<name>A0A1A9HYT6_9BACT</name>
<dbReference type="GO" id="GO:0005737">
    <property type="term" value="C:cytoplasm"/>
    <property type="evidence" value="ECO:0007669"/>
    <property type="project" value="TreeGrafter"/>
</dbReference>
<comment type="catalytic activity">
    <reaction evidence="1">
        <text>Hydrolysis of alkylated DNA, releasing 3-methyladenine, 3-methylguanine, 7-methylguanine and 7-methyladenine.</text>
        <dbReference type="EC" id="3.2.2.21"/>
    </reaction>
</comment>
<dbReference type="Pfam" id="PF00730">
    <property type="entry name" value="HhH-GPD"/>
    <property type="match status" value="1"/>
</dbReference>